<reference evidence="2 3" key="1">
    <citation type="submission" date="2013-12" db="EMBL/GenBank/DDBJ databases">
        <authorList>
            <person name="Zelazny A."/>
            <person name="Olivier K."/>
            <person name="Holland S."/>
            <person name="Lenaerts A."/>
            <person name="Ordway D."/>
            <person name="DeGroote M.A."/>
            <person name="Parker T."/>
            <person name="Sizemore C."/>
            <person name="Tallon L.J."/>
            <person name="Sadzewicz L.K."/>
            <person name="Sengamalay N."/>
            <person name="Fraser C.M."/>
            <person name="Hine E."/>
            <person name="Shefchek K.A."/>
            <person name="Das S.P."/>
            <person name="Tettelin H."/>
        </authorList>
    </citation>
    <scope>NUCLEOTIDE SEQUENCE [LARGE SCALE GENOMIC DNA]</scope>
    <source>
        <strain evidence="2 3">1948</strain>
    </source>
</reference>
<proteinExistence type="predicted"/>
<dbReference type="Proteomes" id="UP000021210">
    <property type="component" value="Unassembled WGS sequence"/>
</dbReference>
<accession>A0A829QCB0</accession>
<feature type="region of interest" description="Disordered" evidence="1">
    <location>
        <begin position="57"/>
        <end position="76"/>
    </location>
</feature>
<feature type="compositionally biased region" description="Low complexity" evidence="1">
    <location>
        <begin position="1"/>
        <end position="16"/>
    </location>
</feature>
<gene>
    <name evidence="2" type="ORF">I542_0343</name>
</gene>
<evidence type="ECO:0000313" key="2">
    <source>
        <dbReference type="EMBL" id="EUA60213.1"/>
    </source>
</evidence>
<sequence>MVVSSMGVSSTMWGSGDSELARRPSADLDQLLGRGATGDGLIPVDDLLVSAASSLRSQHVAGCQHQQNPNHEPSTN</sequence>
<protein>
    <submittedName>
        <fullName evidence="2">Uncharacterized protein</fullName>
    </submittedName>
</protein>
<evidence type="ECO:0000256" key="1">
    <source>
        <dbReference type="SAM" id="MobiDB-lite"/>
    </source>
</evidence>
<organism evidence="2 3">
    <name type="scientific">Mycobacteroides abscessus 1948</name>
    <dbReference type="NCBI Taxonomy" id="1299323"/>
    <lineage>
        <taxon>Bacteria</taxon>
        <taxon>Bacillati</taxon>
        <taxon>Actinomycetota</taxon>
        <taxon>Actinomycetes</taxon>
        <taxon>Mycobacteriales</taxon>
        <taxon>Mycobacteriaceae</taxon>
        <taxon>Mycobacteroides</taxon>
        <taxon>Mycobacteroides abscessus</taxon>
    </lineage>
</organism>
<dbReference type="AlphaFoldDB" id="A0A829QCB0"/>
<evidence type="ECO:0000313" key="3">
    <source>
        <dbReference type="Proteomes" id="UP000021210"/>
    </source>
</evidence>
<name>A0A829QCB0_9MYCO</name>
<feature type="compositionally biased region" description="Polar residues" evidence="1">
    <location>
        <begin position="64"/>
        <end position="76"/>
    </location>
</feature>
<comment type="caution">
    <text evidence="2">The sequence shown here is derived from an EMBL/GenBank/DDBJ whole genome shotgun (WGS) entry which is preliminary data.</text>
</comment>
<feature type="region of interest" description="Disordered" evidence="1">
    <location>
        <begin position="1"/>
        <end position="21"/>
    </location>
</feature>
<dbReference type="EMBL" id="JAOH01000002">
    <property type="protein sequence ID" value="EUA60213.1"/>
    <property type="molecule type" value="Genomic_DNA"/>
</dbReference>